<organism evidence="5 6">
    <name type="scientific">Ancylobacter defluvii</name>
    <dbReference type="NCBI Taxonomy" id="1282440"/>
    <lineage>
        <taxon>Bacteria</taxon>
        <taxon>Pseudomonadati</taxon>
        <taxon>Pseudomonadota</taxon>
        <taxon>Alphaproteobacteria</taxon>
        <taxon>Hyphomicrobiales</taxon>
        <taxon>Xanthobacteraceae</taxon>
        <taxon>Ancylobacter</taxon>
    </lineage>
</organism>
<dbReference type="GO" id="GO:0003984">
    <property type="term" value="F:acetolactate synthase activity"/>
    <property type="evidence" value="ECO:0007669"/>
    <property type="project" value="TreeGrafter"/>
</dbReference>
<dbReference type="EMBL" id="BSFM01000017">
    <property type="protein sequence ID" value="GLK85778.1"/>
    <property type="molecule type" value="Genomic_DNA"/>
</dbReference>
<dbReference type="PANTHER" id="PTHR18968:SF13">
    <property type="entry name" value="ACETOLACTATE SYNTHASE CATALYTIC SUBUNIT, MITOCHONDRIAL"/>
    <property type="match status" value="1"/>
</dbReference>
<evidence type="ECO:0000256" key="1">
    <source>
        <dbReference type="ARBA" id="ARBA00001964"/>
    </source>
</evidence>
<keyword evidence="6" id="KW-1185">Reference proteome</keyword>
<dbReference type="PROSITE" id="PS00187">
    <property type="entry name" value="TPP_ENZYMES"/>
    <property type="match status" value="1"/>
</dbReference>
<proteinExistence type="inferred from homology"/>
<protein>
    <recommendedName>
        <fullName evidence="4">Thiamine pyrophosphate enzyme TPP-binding domain-containing protein</fullName>
    </recommendedName>
</protein>
<dbReference type="InterPro" id="IPR000399">
    <property type="entry name" value="TPP-bd_CS"/>
</dbReference>
<dbReference type="Gene3D" id="3.40.50.970">
    <property type="match status" value="1"/>
</dbReference>
<reference evidence="5" key="2">
    <citation type="submission" date="2023-01" db="EMBL/GenBank/DDBJ databases">
        <authorList>
            <person name="Sun Q."/>
            <person name="Evtushenko L."/>
        </authorList>
    </citation>
    <scope>NUCLEOTIDE SEQUENCE</scope>
    <source>
        <strain evidence="5">VKM B-2789</strain>
    </source>
</reference>
<feature type="domain" description="Thiamine pyrophosphate enzyme TPP-binding" evidence="4">
    <location>
        <begin position="24"/>
        <end position="162"/>
    </location>
</feature>
<dbReference type="CDD" id="cd00568">
    <property type="entry name" value="TPP_enzymes"/>
    <property type="match status" value="1"/>
</dbReference>
<dbReference type="GO" id="GO:0000287">
    <property type="term" value="F:magnesium ion binding"/>
    <property type="evidence" value="ECO:0007669"/>
    <property type="project" value="InterPro"/>
</dbReference>
<reference evidence="5" key="1">
    <citation type="journal article" date="2014" name="Int. J. Syst. Evol. Microbiol.">
        <title>Complete genome sequence of Corynebacterium casei LMG S-19264T (=DSM 44701T), isolated from a smear-ripened cheese.</title>
        <authorList>
            <consortium name="US DOE Joint Genome Institute (JGI-PGF)"/>
            <person name="Walter F."/>
            <person name="Albersmeier A."/>
            <person name="Kalinowski J."/>
            <person name="Ruckert C."/>
        </authorList>
    </citation>
    <scope>NUCLEOTIDE SEQUENCE</scope>
    <source>
        <strain evidence="5">VKM B-2789</strain>
    </source>
</reference>
<evidence type="ECO:0000259" key="4">
    <source>
        <dbReference type="Pfam" id="PF02775"/>
    </source>
</evidence>
<dbReference type="GO" id="GO:0005948">
    <property type="term" value="C:acetolactate synthase complex"/>
    <property type="evidence" value="ECO:0007669"/>
    <property type="project" value="TreeGrafter"/>
</dbReference>
<evidence type="ECO:0000313" key="6">
    <source>
        <dbReference type="Proteomes" id="UP001143330"/>
    </source>
</evidence>
<dbReference type="AlphaFoldDB" id="A0A9W6K2I9"/>
<dbReference type="SUPFAM" id="SSF52518">
    <property type="entry name" value="Thiamin diphosphate-binding fold (THDP-binding)"/>
    <property type="match status" value="1"/>
</dbReference>
<dbReference type="PANTHER" id="PTHR18968">
    <property type="entry name" value="THIAMINE PYROPHOSPHATE ENZYMES"/>
    <property type="match status" value="1"/>
</dbReference>
<dbReference type="Proteomes" id="UP001143330">
    <property type="component" value="Unassembled WGS sequence"/>
</dbReference>
<evidence type="ECO:0000256" key="3">
    <source>
        <dbReference type="ARBA" id="ARBA00023052"/>
    </source>
</evidence>
<evidence type="ECO:0000313" key="5">
    <source>
        <dbReference type="EMBL" id="GLK85778.1"/>
    </source>
</evidence>
<keyword evidence="3" id="KW-0786">Thiamine pyrophosphate</keyword>
<name>A0A9W6K2I9_9HYPH</name>
<dbReference type="InterPro" id="IPR011766">
    <property type="entry name" value="TPP_enzyme_TPP-bd"/>
</dbReference>
<dbReference type="Pfam" id="PF02775">
    <property type="entry name" value="TPP_enzyme_C"/>
    <property type="match status" value="1"/>
</dbReference>
<dbReference type="GO" id="GO:0030976">
    <property type="term" value="F:thiamine pyrophosphate binding"/>
    <property type="evidence" value="ECO:0007669"/>
    <property type="project" value="InterPro"/>
</dbReference>
<dbReference type="InterPro" id="IPR029061">
    <property type="entry name" value="THDP-binding"/>
</dbReference>
<comment type="cofactor">
    <cofactor evidence="1">
        <name>thiamine diphosphate</name>
        <dbReference type="ChEBI" id="CHEBI:58937"/>
    </cofactor>
</comment>
<dbReference type="GO" id="GO:0050660">
    <property type="term" value="F:flavin adenine dinucleotide binding"/>
    <property type="evidence" value="ECO:0007669"/>
    <property type="project" value="TreeGrafter"/>
</dbReference>
<dbReference type="GO" id="GO:0009097">
    <property type="term" value="P:isoleucine biosynthetic process"/>
    <property type="evidence" value="ECO:0007669"/>
    <property type="project" value="TreeGrafter"/>
</dbReference>
<comment type="similarity">
    <text evidence="2">Belongs to the TPP enzyme family.</text>
</comment>
<comment type="caution">
    <text evidence="5">The sequence shown here is derived from an EMBL/GenBank/DDBJ whole genome shotgun (WGS) entry which is preliminary data.</text>
</comment>
<sequence>MRIDEALPEAIIVGNSTQPVYAGNLYFDIGRPLSWFNAATGFGALGYGPPAAIGAALGAPQRPVVCLTGDGGLQFSLAEIGSAADAGARVIFLVWNNDGYQEIETYMLECGIEPEGVKPSAPDFAAIAEAYGVPAQRLEDVAELGPALATAAERNGPSLIEIHQSRTRGAGAP</sequence>
<gene>
    <name evidence="5" type="ORF">GCM10017653_38480</name>
</gene>
<evidence type="ECO:0000256" key="2">
    <source>
        <dbReference type="ARBA" id="ARBA00007812"/>
    </source>
</evidence>
<dbReference type="InterPro" id="IPR045229">
    <property type="entry name" value="TPP_enz"/>
</dbReference>
<dbReference type="GO" id="GO:0009099">
    <property type="term" value="P:L-valine biosynthetic process"/>
    <property type="evidence" value="ECO:0007669"/>
    <property type="project" value="TreeGrafter"/>
</dbReference>
<accession>A0A9W6K2I9</accession>